<name>A0A7J8KD31_ROUAE</name>
<dbReference type="EC" id="6.3.4.3" evidence="2"/>
<dbReference type="SUPFAM" id="SSF52540">
    <property type="entry name" value="P-loop containing nucleoside triphosphate hydrolases"/>
    <property type="match status" value="1"/>
</dbReference>
<evidence type="ECO:0000256" key="1">
    <source>
        <dbReference type="ARBA" id="ARBA00004777"/>
    </source>
</evidence>
<organism evidence="7 8">
    <name type="scientific">Rousettus aegyptiacus</name>
    <name type="common">Egyptian fruit bat</name>
    <name type="synonym">Pteropus aegyptiacus</name>
    <dbReference type="NCBI Taxonomy" id="9407"/>
    <lineage>
        <taxon>Eukaryota</taxon>
        <taxon>Metazoa</taxon>
        <taxon>Chordata</taxon>
        <taxon>Craniata</taxon>
        <taxon>Vertebrata</taxon>
        <taxon>Euteleostomi</taxon>
        <taxon>Mammalia</taxon>
        <taxon>Eutheria</taxon>
        <taxon>Laurasiatheria</taxon>
        <taxon>Chiroptera</taxon>
        <taxon>Yinpterochiroptera</taxon>
        <taxon>Pteropodoidea</taxon>
        <taxon>Pteropodidae</taxon>
        <taxon>Rousettinae</taxon>
        <taxon>Rousettus</taxon>
    </lineage>
</organism>
<proteinExistence type="predicted"/>
<comment type="caution">
    <text evidence="7">The sequence shown here is derived from an EMBL/GenBank/DDBJ whole genome shotgun (WGS) entry which is preliminary data.</text>
</comment>
<gene>
    <name evidence="7" type="ORF">HJG63_013671</name>
</gene>
<dbReference type="GO" id="GO:0005524">
    <property type="term" value="F:ATP binding"/>
    <property type="evidence" value="ECO:0007669"/>
    <property type="project" value="UniProtKB-KW"/>
</dbReference>
<keyword evidence="4" id="KW-0436">Ligase</keyword>
<dbReference type="InterPro" id="IPR027417">
    <property type="entry name" value="P-loop_NTPase"/>
</dbReference>
<comment type="pathway">
    <text evidence="1">One-carbon metabolism; tetrahydrofolate interconversion.</text>
</comment>
<evidence type="ECO:0000256" key="6">
    <source>
        <dbReference type="ARBA" id="ARBA00022840"/>
    </source>
</evidence>
<keyword evidence="5" id="KW-0547">Nucleotide-binding</keyword>
<dbReference type="Proteomes" id="UP000593571">
    <property type="component" value="Unassembled WGS sequence"/>
</dbReference>
<evidence type="ECO:0000256" key="2">
    <source>
        <dbReference type="ARBA" id="ARBA00012295"/>
    </source>
</evidence>
<dbReference type="Gene3D" id="3.10.410.10">
    <property type="entry name" value="Formyltetrahydrofolate synthetase, domain 3"/>
    <property type="match status" value="1"/>
</dbReference>
<dbReference type="InterPro" id="IPR020628">
    <property type="entry name" value="Formate_THF_ligase_CS"/>
</dbReference>
<dbReference type="PROSITE" id="PS00722">
    <property type="entry name" value="FTHFS_2"/>
    <property type="match status" value="1"/>
</dbReference>
<keyword evidence="6" id="KW-0067">ATP-binding</keyword>
<protein>
    <recommendedName>
        <fullName evidence="2">formate--tetrahydrofolate ligase</fullName>
        <ecNumber evidence="2">6.3.4.3</ecNumber>
    </recommendedName>
</protein>
<dbReference type="Gene3D" id="3.40.50.300">
    <property type="entry name" value="P-loop containing nucleotide triphosphate hydrolases"/>
    <property type="match status" value="1"/>
</dbReference>
<dbReference type="GO" id="GO:0004329">
    <property type="term" value="F:formate-tetrahydrofolate ligase activity"/>
    <property type="evidence" value="ECO:0007669"/>
    <property type="project" value="UniProtKB-EC"/>
</dbReference>
<keyword evidence="8" id="KW-1185">Reference proteome</keyword>
<evidence type="ECO:0000313" key="7">
    <source>
        <dbReference type="EMBL" id="KAF6506691.1"/>
    </source>
</evidence>
<evidence type="ECO:0000256" key="5">
    <source>
        <dbReference type="ARBA" id="ARBA00022741"/>
    </source>
</evidence>
<sequence length="259" mass="28419">MEKFFNIKCRASGLVPNVVVLVATVRALKMHGGGPSVTAGVPLKREYTEENIQLVADGCCNLQKQIQIAQLFGVPVVVALNVFKTDTRAEIDLVCELAKRAGAFDAVPCYHWSIGGKGSVDLAWAVREAASKRSRFQFLYDVQLPIVEKIRTIAQAVYGAKDIELSPEAQSKIDRYTQQGFGNLPICMAKTHLSLSHEPDKKGVPRDFILPISDVRASIGAGFIYPLVGMMSTMPGLPTRPCFYDIDLDTETEQVKGLF</sequence>
<reference evidence="7 8" key="1">
    <citation type="journal article" date="2020" name="Nature">
        <title>Six reference-quality genomes reveal evolution of bat adaptations.</title>
        <authorList>
            <person name="Jebb D."/>
            <person name="Huang Z."/>
            <person name="Pippel M."/>
            <person name="Hughes G.M."/>
            <person name="Lavrichenko K."/>
            <person name="Devanna P."/>
            <person name="Winkler S."/>
            <person name="Jermiin L.S."/>
            <person name="Skirmuntt E.C."/>
            <person name="Katzourakis A."/>
            <person name="Burkitt-Gray L."/>
            <person name="Ray D.A."/>
            <person name="Sullivan K.A.M."/>
            <person name="Roscito J.G."/>
            <person name="Kirilenko B.M."/>
            <person name="Davalos L.M."/>
            <person name="Corthals A.P."/>
            <person name="Power M.L."/>
            <person name="Jones G."/>
            <person name="Ransome R.D."/>
            <person name="Dechmann D.K.N."/>
            <person name="Locatelli A.G."/>
            <person name="Puechmaille S.J."/>
            <person name="Fedrigo O."/>
            <person name="Jarvis E.D."/>
            <person name="Hiller M."/>
            <person name="Vernes S.C."/>
            <person name="Myers E.W."/>
            <person name="Teeling E.C."/>
        </authorList>
    </citation>
    <scope>NUCLEOTIDE SEQUENCE [LARGE SCALE GENOMIC DNA]</scope>
    <source>
        <strain evidence="7">MRouAeg1</strain>
        <tissue evidence="7">Muscle</tissue>
    </source>
</reference>
<keyword evidence="3" id="KW-0554">One-carbon metabolism</keyword>
<dbReference type="GO" id="GO:0035999">
    <property type="term" value="P:tetrahydrofolate interconversion"/>
    <property type="evidence" value="ECO:0007669"/>
    <property type="project" value="UniProtKB-UniPathway"/>
</dbReference>
<evidence type="ECO:0000313" key="8">
    <source>
        <dbReference type="Proteomes" id="UP000593571"/>
    </source>
</evidence>
<dbReference type="AlphaFoldDB" id="A0A7J8KD31"/>
<dbReference type="UniPathway" id="UPA00193"/>
<dbReference type="FunFam" id="3.10.410.10:FF:000001">
    <property type="entry name" value="Putative formate--tetrahydrofolate ligase"/>
    <property type="match status" value="1"/>
</dbReference>
<dbReference type="Pfam" id="PF01268">
    <property type="entry name" value="FTHFS"/>
    <property type="match status" value="1"/>
</dbReference>
<dbReference type="EMBL" id="JACASE010000001">
    <property type="protein sequence ID" value="KAF6506691.1"/>
    <property type="molecule type" value="Genomic_DNA"/>
</dbReference>
<evidence type="ECO:0000256" key="3">
    <source>
        <dbReference type="ARBA" id="ARBA00022563"/>
    </source>
</evidence>
<accession>A0A7J8KD31</accession>
<evidence type="ECO:0000256" key="4">
    <source>
        <dbReference type="ARBA" id="ARBA00022598"/>
    </source>
</evidence>
<dbReference type="InterPro" id="IPR000559">
    <property type="entry name" value="Formate_THF_ligase"/>
</dbReference>